<feature type="domain" description="SRCR" evidence="17">
    <location>
        <begin position="668"/>
        <end position="767"/>
    </location>
</feature>
<dbReference type="PROSITE" id="PS50825">
    <property type="entry name" value="HYR"/>
    <property type="match status" value="6"/>
</dbReference>
<evidence type="ECO:0000256" key="13">
    <source>
        <dbReference type="PROSITE-ProRule" id="PRU00124"/>
    </source>
</evidence>
<feature type="disulfide bond" evidence="14">
    <location>
        <begin position="842"/>
        <end position="852"/>
    </location>
</feature>
<dbReference type="FunFam" id="3.10.250.10:FF:000006">
    <property type="entry name" value="neurotrypsin isoform X2"/>
    <property type="match status" value="3"/>
</dbReference>
<dbReference type="OrthoDB" id="536948at2759"/>
<feature type="disulfide bond" evidence="14">
    <location>
        <begin position="692"/>
        <end position="756"/>
    </location>
</feature>
<feature type="domain" description="HYR" evidence="18">
    <location>
        <begin position="1479"/>
        <end position="1561"/>
    </location>
</feature>
<feature type="domain" description="CUB" evidence="16">
    <location>
        <begin position="314"/>
        <end position="433"/>
    </location>
</feature>
<dbReference type="InterPro" id="IPR036055">
    <property type="entry name" value="LDL_receptor-like_sf"/>
</dbReference>
<organism evidence="19 20">
    <name type="scientific">Holothuria leucospilota</name>
    <name type="common">Black long sea cucumber</name>
    <name type="synonym">Mertensiothuria leucospilota</name>
    <dbReference type="NCBI Taxonomy" id="206669"/>
    <lineage>
        <taxon>Eukaryota</taxon>
        <taxon>Metazoa</taxon>
        <taxon>Echinodermata</taxon>
        <taxon>Eleutherozoa</taxon>
        <taxon>Echinozoa</taxon>
        <taxon>Holothuroidea</taxon>
        <taxon>Aspidochirotacea</taxon>
        <taxon>Aspidochirotida</taxon>
        <taxon>Holothuriidae</taxon>
        <taxon>Holothuria</taxon>
    </lineage>
</organism>
<feature type="disulfide bond" evidence="13">
    <location>
        <begin position="614"/>
        <end position="632"/>
    </location>
</feature>
<dbReference type="SMART" id="SM00042">
    <property type="entry name" value="CUB"/>
    <property type="match status" value="2"/>
</dbReference>
<feature type="domain" description="HYR" evidence="18">
    <location>
        <begin position="979"/>
        <end position="1062"/>
    </location>
</feature>
<dbReference type="FunFam" id="2.120.10.30:FF:000241">
    <property type="entry name" value="Low-density lipoprotein receptor-related protein 6"/>
    <property type="match status" value="1"/>
</dbReference>
<dbReference type="PROSITE" id="PS00420">
    <property type="entry name" value="SRCR_1"/>
    <property type="match status" value="3"/>
</dbReference>
<evidence type="ECO:0000256" key="15">
    <source>
        <dbReference type="PROSITE-ProRule" id="PRU00461"/>
    </source>
</evidence>
<dbReference type="InterPro" id="IPR036772">
    <property type="entry name" value="SRCR-like_dom_sf"/>
</dbReference>
<feature type="disulfide bond" evidence="14">
    <location>
        <begin position="948"/>
        <end position="958"/>
    </location>
</feature>
<evidence type="ECO:0000259" key="18">
    <source>
        <dbReference type="PROSITE" id="PS50825"/>
    </source>
</evidence>
<feature type="domain" description="HYR" evidence="18">
    <location>
        <begin position="1146"/>
        <end position="1229"/>
    </location>
</feature>
<dbReference type="PANTHER" id="PTHR19331">
    <property type="entry name" value="SCAVENGER RECEPTOR DOMAIN-CONTAINING"/>
    <property type="match status" value="1"/>
</dbReference>
<accession>A0A9Q1HAN1</accession>
<keyword evidence="5" id="KW-0732">Signal</keyword>
<evidence type="ECO:0000256" key="9">
    <source>
        <dbReference type="ARBA" id="ARBA00023136"/>
    </source>
</evidence>
<dbReference type="GO" id="GO:0006897">
    <property type="term" value="P:endocytosis"/>
    <property type="evidence" value="ECO:0007669"/>
    <property type="project" value="UniProtKB-KW"/>
</dbReference>
<feature type="domain" description="SRCR" evidence="17">
    <location>
        <begin position="880"/>
        <end position="979"/>
    </location>
</feature>
<dbReference type="InterPro" id="IPR002172">
    <property type="entry name" value="LDrepeatLR_classA_rpt"/>
</dbReference>
<evidence type="ECO:0000256" key="12">
    <source>
        <dbReference type="ARBA" id="ARBA00023180"/>
    </source>
</evidence>
<comment type="caution">
    <text evidence="13">Lacks conserved residue(s) required for the propagation of feature annotation.</text>
</comment>
<evidence type="ECO:0000256" key="14">
    <source>
        <dbReference type="PROSITE-ProRule" id="PRU00196"/>
    </source>
</evidence>
<feature type="repeat" description="LDL-receptor class B" evidence="15">
    <location>
        <begin position="126"/>
        <end position="168"/>
    </location>
</feature>
<evidence type="ECO:0000259" key="16">
    <source>
        <dbReference type="PROSITE" id="PS01180"/>
    </source>
</evidence>
<dbReference type="SMART" id="SM00202">
    <property type="entry name" value="SR"/>
    <property type="match status" value="3"/>
</dbReference>
<dbReference type="CDD" id="cd00112">
    <property type="entry name" value="LDLa"/>
    <property type="match status" value="2"/>
</dbReference>
<keyword evidence="10 14" id="KW-1015">Disulfide bond</keyword>
<protein>
    <submittedName>
        <fullName evidence="19">Deleted in malignant brain tumors 1 protein</fullName>
    </submittedName>
</protein>
<dbReference type="SUPFAM" id="SSF57424">
    <property type="entry name" value="LDL receptor-like module"/>
    <property type="match status" value="2"/>
</dbReference>
<dbReference type="GO" id="GO:0008236">
    <property type="term" value="F:serine-type peptidase activity"/>
    <property type="evidence" value="ECO:0007669"/>
    <property type="project" value="UniProtKB-KW"/>
</dbReference>
<comment type="subcellular location">
    <subcellularLocation>
        <location evidence="1">Membrane</location>
        <topology evidence="1">Single-pass membrane protein</topology>
    </subcellularLocation>
</comment>
<keyword evidence="8" id="KW-0720">Serine protease</keyword>
<feature type="domain" description="HYR" evidence="18">
    <location>
        <begin position="1395"/>
        <end position="1478"/>
    </location>
</feature>
<keyword evidence="3" id="KW-0254">Endocytosis</keyword>
<dbReference type="EMBL" id="JAIZAY010000005">
    <property type="protein sequence ID" value="KAJ8042162.1"/>
    <property type="molecule type" value="Genomic_DNA"/>
</dbReference>
<dbReference type="Gene3D" id="2.120.10.30">
    <property type="entry name" value="TolB, C-terminal domain"/>
    <property type="match status" value="1"/>
</dbReference>
<feature type="domain" description="CUB" evidence="16">
    <location>
        <begin position="477"/>
        <end position="599"/>
    </location>
</feature>
<dbReference type="SUPFAM" id="SSF49854">
    <property type="entry name" value="Spermadhesin, CUB domain"/>
    <property type="match status" value="2"/>
</dbReference>
<dbReference type="SMART" id="SM00192">
    <property type="entry name" value="LDLa"/>
    <property type="match status" value="2"/>
</dbReference>
<feature type="disulfide bond" evidence="13">
    <location>
        <begin position="448"/>
        <end position="466"/>
    </location>
</feature>
<reference evidence="19" key="1">
    <citation type="submission" date="2021-10" db="EMBL/GenBank/DDBJ databases">
        <title>Tropical sea cucumber genome reveals ecological adaptation and Cuvierian tubules defense mechanism.</title>
        <authorList>
            <person name="Chen T."/>
        </authorList>
    </citation>
    <scope>NUCLEOTIDE SEQUENCE</scope>
    <source>
        <strain evidence="19">Nanhai2018</strain>
        <tissue evidence="19">Muscle</tissue>
    </source>
</reference>
<keyword evidence="4" id="KW-0645">Protease</keyword>
<dbReference type="PRINTS" id="PR00261">
    <property type="entry name" value="LDLRECEPTOR"/>
</dbReference>
<dbReference type="Gene3D" id="4.10.400.10">
    <property type="entry name" value="Low-density Lipoprotein Receptor"/>
    <property type="match status" value="1"/>
</dbReference>
<feature type="domain" description="SRCR" evidence="17">
    <location>
        <begin position="774"/>
        <end position="873"/>
    </location>
</feature>
<keyword evidence="2" id="KW-0245">EGF-like domain</keyword>
<evidence type="ECO:0000313" key="19">
    <source>
        <dbReference type="EMBL" id="KAJ8042162.1"/>
    </source>
</evidence>
<dbReference type="PROSITE" id="PS01209">
    <property type="entry name" value="LDLRA_1"/>
    <property type="match status" value="2"/>
</dbReference>
<feature type="disulfide bond" evidence="14">
    <location>
        <begin position="811"/>
        <end position="872"/>
    </location>
</feature>
<feature type="repeat" description="LDL-receptor class B" evidence="15">
    <location>
        <begin position="169"/>
        <end position="212"/>
    </location>
</feature>
<evidence type="ECO:0000256" key="7">
    <source>
        <dbReference type="ARBA" id="ARBA00022801"/>
    </source>
</evidence>
<dbReference type="InterPro" id="IPR000859">
    <property type="entry name" value="CUB_dom"/>
</dbReference>
<evidence type="ECO:0000313" key="20">
    <source>
        <dbReference type="Proteomes" id="UP001152320"/>
    </source>
</evidence>
<dbReference type="SMART" id="SM00135">
    <property type="entry name" value="LY"/>
    <property type="match status" value="4"/>
</dbReference>
<name>A0A9Q1HAN1_HOLLE</name>
<evidence type="ECO:0000256" key="2">
    <source>
        <dbReference type="ARBA" id="ARBA00022536"/>
    </source>
</evidence>
<evidence type="ECO:0000259" key="17">
    <source>
        <dbReference type="PROSITE" id="PS50287"/>
    </source>
</evidence>
<feature type="repeat" description="LDL-receptor class B" evidence="15">
    <location>
        <begin position="83"/>
        <end position="125"/>
    </location>
</feature>
<dbReference type="CDD" id="cd00041">
    <property type="entry name" value="CUB"/>
    <property type="match status" value="2"/>
</dbReference>
<dbReference type="Pfam" id="PF02494">
    <property type="entry name" value="HYR"/>
    <property type="match status" value="2"/>
</dbReference>
<dbReference type="Pfam" id="PF00058">
    <property type="entry name" value="Ldl_recept_b"/>
    <property type="match status" value="3"/>
</dbReference>
<dbReference type="GO" id="GO:0016020">
    <property type="term" value="C:membrane"/>
    <property type="evidence" value="ECO:0007669"/>
    <property type="project" value="UniProtKB-SubCell"/>
</dbReference>
<dbReference type="Pfam" id="PF00431">
    <property type="entry name" value="CUB"/>
    <property type="match status" value="2"/>
</dbReference>
<sequence>MAFSTLLSTGTRMTVVFTSDDTETAPGFRATFEQVSPREEFFLVVDADNSKIYKQNRLGTNVEDLLVAGLQRPVAVDFDPVERKVYFTDVVAKFIGRINIDGSDQETIATNMVDVPDGLVVDSIGRILYWTDTGNDMITTSNLDGSGRNVFISTNLDEPRDIIVYQGGGYVYWTDWGSNPKIERCLFDGSGRVSIIMEDLGWPNGLALDEYESKLYWADALLNRIERSNFDGSQRQLLEDFDSNDVHPFSIVVLETAIFWTDWLTQGVDVTDRNFQNETTTLHVAGIPTRLHDIVYFSLESLIDYTTTPYFQPTTGTLQSESIFVSFASSYFFTSPNYPSDYPNNLRYTWYFSTNPGVQLILAFLEIDTEANFDFINVREGNEFFSGELLLQWSGTGPAHEVGVLSSGNVMSVTFETDGSVTRTGFSAFVLATRQTIDERDCGEAFNCQNGVCVPEERVCNNEQECGNNADESNENCADTTSSPTTDSEFIFVASSYYFTSPNYPSDYPNSLQYTWYFSTYPGLKLLLSFIDINTESFYDYITVNDGNGSFSGELLLRLSGEVSPNKVRIISSENDISVTFETDASVRRNGFAALAVVTCLDIDELNCEGEFNCKNGVCLSEDRVCNRQEECGNNADESSDYCPEDFVTEELTTDFPLTTLENTIQGLRLAGGNSSAGRVEVLYSGEWGTVCDDSWDINDALVVCLQLGFPDVIASYGNAFFGQGSGQIWMDDVQCNGLESSLSECMHNGFGIHNCGHHEDAGVACGVETSQRLRLAGGNSSAGRVEVLYNGEWGTVCDDSWDINDALVVCLQLGFPNAIASYGNAFFGQGSGQIWMDDVQCNGMESSLSECMHNGFGIHNCGHHEDAGVACGVRTLQGLRLAGGNSSAGRVEVLYNGQWGTVCDDSWDINDALVVCLQLGFPNAIASYGNAFFGQGSGQIWMDDVQCNGMESSLSECMHNGFGIHNCGHHEDAGVACGDNTPPSVPVCPVITPVVSFAGDIGNFVSWTIGECTDAEDGSIVPSCFPVSFSFFPVGSTPVICTCRDSGGLSRECTFNAVVVGENTAPSIPICPTVPSVTSLDGNIGNFVSWNIGSCLDAEDGFITPTCDPLSGSFFSVGSNAVVCTCTDSGSLFTECTFNVVVVGVDNTPPSVPVCPVITPVVSFAGDIGNFVSWTIGECTDAEDGSIVPSCDPVSFSFFGVGSTPVTCTCRDSGGLSRECTFNAVVVGANTAPSTPVCPVVPSVTSLSGNIGNIVSWNIGNCFDAEDGIITPICDPPSASFFSVGSSAVVCTCTDSGSLSTECTFNAVVVGGNTAPSVPICPDVSPITSFAGNIGNFVSWTIEDCTDAEDGSIVPSCFPVSFSLFPVGSTPVICTCTDSGGLSRECTFDAVVVGENTAPSIPICPTVPSVTSLNGNIGNFVSWNIGSCLDAEDGFITPTCDPLSGSLFSLGSNAVVCTCTDSGSLSTECTFNVVVVGENTAPSVPVCPDVSPITSFAGNIGNFVSWTIEDCTDAEDGIIFPSCDPVSFSFFSVGSTPVICTCRDSGGLSRECTFDAVVVGETPSTVSCLNGIPTPQFSTACICDPGFGGDVCDTTTTLSGPLNCPSNGAATFATPVTYPEPSGVPAGFELLFRTFQSGTNDLPLGENGLVLVYGNGFQIHICEVTITVT</sequence>
<keyword evidence="9" id="KW-0472">Membrane</keyword>
<keyword evidence="7" id="KW-0378">Hydrolase</keyword>
<evidence type="ECO:0000256" key="10">
    <source>
        <dbReference type="ARBA" id="ARBA00023157"/>
    </source>
</evidence>
<evidence type="ECO:0000256" key="3">
    <source>
        <dbReference type="ARBA" id="ARBA00022583"/>
    </source>
</evidence>
<feature type="disulfide bond" evidence="14">
    <location>
        <begin position="904"/>
        <end position="968"/>
    </location>
</feature>
<dbReference type="InterPro" id="IPR035914">
    <property type="entry name" value="Sperma_CUB_dom_sf"/>
</dbReference>
<dbReference type="InterPro" id="IPR011042">
    <property type="entry name" value="6-blade_b-propeller_TolB-like"/>
</dbReference>
<keyword evidence="12" id="KW-0325">Glycoprotein</keyword>
<evidence type="ECO:0000256" key="5">
    <source>
        <dbReference type="ARBA" id="ARBA00022729"/>
    </source>
</evidence>
<gene>
    <name evidence="19" type="ORF">HOLleu_13156</name>
</gene>
<keyword evidence="20" id="KW-1185">Reference proteome</keyword>
<proteinExistence type="predicted"/>
<dbReference type="Gene3D" id="2.60.120.290">
    <property type="entry name" value="Spermadhesin, CUB domain"/>
    <property type="match status" value="2"/>
</dbReference>
<dbReference type="GO" id="GO:0006508">
    <property type="term" value="P:proteolysis"/>
    <property type="evidence" value="ECO:0007669"/>
    <property type="project" value="UniProtKB-KW"/>
</dbReference>
<dbReference type="Proteomes" id="UP001152320">
    <property type="component" value="Chromosome 5"/>
</dbReference>
<evidence type="ECO:0000256" key="11">
    <source>
        <dbReference type="ARBA" id="ARBA00023170"/>
    </source>
</evidence>
<keyword evidence="6" id="KW-0677">Repeat</keyword>
<evidence type="ECO:0000256" key="4">
    <source>
        <dbReference type="ARBA" id="ARBA00022670"/>
    </source>
</evidence>
<feature type="domain" description="HYR" evidence="18">
    <location>
        <begin position="1230"/>
        <end position="1312"/>
    </location>
</feature>
<feature type="disulfide bond" evidence="14">
    <location>
        <begin position="798"/>
        <end position="862"/>
    </location>
</feature>
<comment type="caution">
    <text evidence="19">The sequence shown here is derived from an EMBL/GenBank/DDBJ whole genome shotgun (WGS) entry which is preliminary data.</text>
</comment>
<dbReference type="PROSITE" id="PS50068">
    <property type="entry name" value="LDLRA_2"/>
    <property type="match status" value="2"/>
</dbReference>
<feature type="domain" description="HYR" evidence="18">
    <location>
        <begin position="1063"/>
        <end position="1145"/>
    </location>
</feature>
<dbReference type="SUPFAM" id="SSF63825">
    <property type="entry name" value="YWTD domain"/>
    <property type="match status" value="1"/>
</dbReference>
<dbReference type="PROSITE" id="PS01180">
    <property type="entry name" value="CUB"/>
    <property type="match status" value="2"/>
</dbReference>
<dbReference type="InterPro" id="IPR003410">
    <property type="entry name" value="HYR_dom"/>
</dbReference>
<dbReference type="InterPro" id="IPR001190">
    <property type="entry name" value="SRCR"/>
</dbReference>
<feature type="disulfide bond" evidence="14">
    <location>
        <begin position="705"/>
        <end position="766"/>
    </location>
</feature>
<feature type="disulfide bond" evidence="14">
    <location>
        <begin position="736"/>
        <end position="746"/>
    </location>
</feature>
<dbReference type="PROSITE" id="PS51120">
    <property type="entry name" value="LDLRB"/>
    <property type="match status" value="4"/>
</dbReference>
<feature type="disulfide bond" evidence="14">
    <location>
        <begin position="917"/>
        <end position="978"/>
    </location>
</feature>
<dbReference type="SUPFAM" id="SSF56487">
    <property type="entry name" value="SRCR-like"/>
    <property type="match status" value="3"/>
</dbReference>
<dbReference type="Gene3D" id="3.10.250.10">
    <property type="entry name" value="SRCR-like domain"/>
    <property type="match status" value="3"/>
</dbReference>
<evidence type="ECO:0000256" key="1">
    <source>
        <dbReference type="ARBA" id="ARBA00004167"/>
    </source>
</evidence>
<keyword evidence="11" id="KW-0675">Receptor</keyword>
<evidence type="ECO:0000256" key="8">
    <source>
        <dbReference type="ARBA" id="ARBA00022825"/>
    </source>
</evidence>
<feature type="repeat" description="LDL-receptor class B" evidence="15">
    <location>
        <begin position="213"/>
        <end position="257"/>
    </location>
</feature>
<dbReference type="PRINTS" id="PR00258">
    <property type="entry name" value="SPERACTRCPTR"/>
</dbReference>
<dbReference type="InterPro" id="IPR000033">
    <property type="entry name" value="LDLR_classB_rpt"/>
</dbReference>
<dbReference type="PANTHER" id="PTHR19331:SF465">
    <property type="entry name" value="EGG PEPTIDE SPERACT RECEPTOR"/>
    <property type="match status" value="1"/>
</dbReference>
<dbReference type="InterPro" id="IPR023415">
    <property type="entry name" value="LDLR_class-A_CS"/>
</dbReference>
<dbReference type="Pfam" id="PF00530">
    <property type="entry name" value="SRCR"/>
    <property type="match status" value="3"/>
</dbReference>
<dbReference type="PROSITE" id="PS50287">
    <property type="entry name" value="SRCR_2"/>
    <property type="match status" value="3"/>
</dbReference>
<evidence type="ECO:0000256" key="6">
    <source>
        <dbReference type="ARBA" id="ARBA00022737"/>
    </source>
</evidence>